<proteinExistence type="predicted"/>
<evidence type="ECO:0000313" key="2">
    <source>
        <dbReference type="EMBL" id="KIF82219.1"/>
    </source>
</evidence>
<accession>A0A0C2BQ50</accession>
<organism evidence="2 3">
    <name type="scientific">Noviherbaspirillum autotrophicum</name>
    <dbReference type="NCBI Taxonomy" id="709839"/>
    <lineage>
        <taxon>Bacteria</taxon>
        <taxon>Pseudomonadati</taxon>
        <taxon>Pseudomonadota</taxon>
        <taxon>Betaproteobacteria</taxon>
        <taxon>Burkholderiales</taxon>
        <taxon>Oxalobacteraceae</taxon>
        <taxon>Noviherbaspirillum</taxon>
    </lineage>
</organism>
<name>A0A0C2BQ50_9BURK</name>
<reference evidence="2 3" key="1">
    <citation type="submission" date="2014-12" db="EMBL/GenBank/DDBJ databases">
        <title>Denitrispirillum autotrophicum gen. nov., sp. nov., Denitrifying, Facultatively Autotrophic Bacteria Isolated from Rice Paddy Soil.</title>
        <authorList>
            <person name="Ishii S."/>
            <person name="Ashida N."/>
            <person name="Ohno H."/>
            <person name="Otsuka S."/>
            <person name="Yokota A."/>
            <person name="Senoo K."/>
        </authorList>
    </citation>
    <scope>NUCLEOTIDE SEQUENCE [LARGE SCALE GENOMIC DNA]</scope>
    <source>
        <strain evidence="2 3">TSA66</strain>
    </source>
</reference>
<comment type="caution">
    <text evidence="2">The sequence shown here is derived from an EMBL/GenBank/DDBJ whole genome shotgun (WGS) entry which is preliminary data.</text>
</comment>
<evidence type="ECO:0000313" key="3">
    <source>
        <dbReference type="Proteomes" id="UP000031572"/>
    </source>
</evidence>
<dbReference type="STRING" id="709839.TSA66_17710"/>
<protein>
    <submittedName>
        <fullName evidence="2">Uncharacterized protein</fullName>
    </submittedName>
</protein>
<feature type="region of interest" description="Disordered" evidence="1">
    <location>
        <begin position="178"/>
        <end position="198"/>
    </location>
</feature>
<dbReference type="Proteomes" id="UP000031572">
    <property type="component" value="Unassembled WGS sequence"/>
</dbReference>
<dbReference type="AlphaFoldDB" id="A0A0C2BQ50"/>
<evidence type="ECO:0000256" key="1">
    <source>
        <dbReference type="SAM" id="MobiDB-lite"/>
    </source>
</evidence>
<sequence>MSMITTAGLLQHVPTKTVLAALLFGLAGCSSLLPDARQETQTPWHSYADAQAMFNSIVPGKTTLAELKALGIDPDKTTNVALLSHTDLLRRLVPSTSFDIGLLDPGLQECVSAQARCFAYEIEQLSLQRNRYGNFWLDFLNFRRQTDVSGWQFDAVVVIRKETVVYKTWSGKPKVHQLENERNPLGPLQGLGPSLIQR</sequence>
<keyword evidence="3" id="KW-1185">Reference proteome</keyword>
<feature type="compositionally biased region" description="Low complexity" evidence="1">
    <location>
        <begin position="184"/>
        <end position="198"/>
    </location>
</feature>
<dbReference type="EMBL" id="JWJG01000028">
    <property type="protein sequence ID" value="KIF82219.1"/>
    <property type="molecule type" value="Genomic_DNA"/>
</dbReference>
<gene>
    <name evidence="2" type="ORF">TSA66_17710</name>
</gene>